<organism evidence="1 2">
    <name type="scientific">Lasiodiplodia mahajangana</name>
    <dbReference type="NCBI Taxonomy" id="1108764"/>
    <lineage>
        <taxon>Eukaryota</taxon>
        <taxon>Fungi</taxon>
        <taxon>Dikarya</taxon>
        <taxon>Ascomycota</taxon>
        <taxon>Pezizomycotina</taxon>
        <taxon>Dothideomycetes</taxon>
        <taxon>Dothideomycetes incertae sedis</taxon>
        <taxon>Botryosphaeriales</taxon>
        <taxon>Botryosphaeriaceae</taxon>
        <taxon>Lasiodiplodia</taxon>
    </lineage>
</organism>
<comment type="caution">
    <text evidence="1">The sequence shown here is derived from an EMBL/GenBank/DDBJ whole genome shotgun (WGS) entry which is preliminary data.</text>
</comment>
<proteinExistence type="predicted"/>
<evidence type="ECO:0000313" key="1">
    <source>
        <dbReference type="EMBL" id="KAJ8125426.1"/>
    </source>
</evidence>
<reference evidence="1" key="1">
    <citation type="submission" date="2022-12" db="EMBL/GenBank/DDBJ databases">
        <title>Genome Sequence of Lasiodiplodia mahajangana.</title>
        <authorList>
            <person name="Buettner E."/>
        </authorList>
    </citation>
    <scope>NUCLEOTIDE SEQUENCE</scope>
    <source>
        <strain evidence="1">VT137</strain>
    </source>
</reference>
<dbReference type="EMBL" id="JAPUUL010002370">
    <property type="protein sequence ID" value="KAJ8125426.1"/>
    <property type="molecule type" value="Genomic_DNA"/>
</dbReference>
<keyword evidence="2" id="KW-1185">Reference proteome</keyword>
<evidence type="ECO:0000313" key="2">
    <source>
        <dbReference type="Proteomes" id="UP001153332"/>
    </source>
</evidence>
<protein>
    <submittedName>
        <fullName evidence="1">Uncharacterized protein</fullName>
    </submittedName>
</protein>
<name>A0ACC2JDA1_9PEZI</name>
<dbReference type="Proteomes" id="UP001153332">
    <property type="component" value="Unassembled WGS sequence"/>
</dbReference>
<gene>
    <name evidence="1" type="ORF">O1611_g8213</name>
</gene>
<sequence>MGAKSGLALKALQWFIRGVQFLSSAVVLALFSYFLAVASRHNINIPTWSKAVEGISGVGVLYTLLGLLLLCCLAGHPFTSGIAIILDVAFVGAFIYVAQANRGGASSCNNTVNTVFGSHSATDRLGSGLPSFRQICQMQKAVLAVSIIAIAFFLISAFVEVVLVRHRRKEHRFGPSPANNYTSGYGRRGGFFGRFSRRKRSEEEAINPNVLPEHTHPEQVRPSYNADGGPYNKYGESGFHHDGETAYPEGTTYSSPHQDYGYAR</sequence>
<accession>A0ACC2JDA1</accession>